<evidence type="ECO:0000313" key="10">
    <source>
        <dbReference type="Proteomes" id="UP001217089"/>
    </source>
</evidence>
<gene>
    <name evidence="9" type="ORF">KUTeg_022546</name>
</gene>
<protein>
    <submittedName>
        <fullName evidence="9">Uncharacterized protein</fullName>
    </submittedName>
</protein>
<feature type="compositionally biased region" description="Basic and acidic residues" evidence="7">
    <location>
        <begin position="208"/>
        <end position="231"/>
    </location>
</feature>
<reference evidence="9 10" key="1">
    <citation type="submission" date="2022-12" db="EMBL/GenBank/DDBJ databases">
        <title>Chromosome-level genome of Tegillarca granosa.</title>
        <authorList>
            <person name="Kim J."/>
        </authorList>
    </citation>
    <scope>NUCLEOTIDE SEQUENCE [LARGE SCALE GENOMIC DNA]</scope>
    <source>
        <strain evidence="9">Teg-2019</strain>
        <tissue evidence="9">Adductor muscle</tissue>
    </source>
</reference>
<dbReference type="Proteomes" id="UP001217089">
    <property type="component" value="Unassembled WGS sequence"/>
</dbReference>
<feature type="transmembrane region" description="Helical" evidence="8">
    <location>
        <begin position="499"/>
        <end position="515"/>
    </location>
</feature>
<feature type="region of interest" description="Disordered" evidence="7">
    <location>
        <begin position="261"/>
        <end position="313"/>
    </location>
</feature>
<feature type="region of interest" description="Disordered" evidence="7">
    <location>
        <begin position="58"/>
        <end position="110"/>
    </location>
</feature>
<feature type="transmembrane region" description="Helical" evidence="8">
    <location>
        <begin position="178"/>
        <end position="200"/>
    </location>
</feature>
<feature type="compositionally biased region" description="Basic and acidic residues" evidence="7">
    <location>
        <begin position="270"/>
        <end position="307"/>
    </location>
</feature>
<keyword evidence="3 8" id="KW-0812">Transmembrane</keyword>
<dbReference type="EMBL" id="JARBDR010000919">
    <property type="protein sequence ID" value="KAJ8301027.1"/>
    <property type="molecule type" value="Genomic_DNA"/>
</dbReference>
<name>A0ABQ9E6U9_TEGGR</name>
<dbReference type="PANTHER" id="PTHR16950:SF25">
    <property type="entry name" value="ZINC TRANSPORTER SLC39A7"/>
    <property type="match status" value="1"/>
</dbReference>
<evidence type="ECO:0000256" key="2">
    <source>
        <dbReference type="ARBA" id="ARBA00022448"/>
    </source>
</evidence>
<sequence>MKMAATSTRLRRVFKISLVFPCILFLLAFLTDVYAHSHSHDHGHSHDHLEEPASFKYSKDANEPKQEHGHSHDHGHGHSHDHGHGHSHDHGHAHSHDHGHAHSNDHGHRVPKEADEIKYSELHKSWKDPSAAKPKSGRDTGVLLWVQALGATLLISVSPIIILMFIPIESSTDNEHQPLLKVLLSFASGGLLGDAFLHLIPHAVSPHSHGDDHGHSHEHTHGHSHGDGQGHSHDMSVGLWVLAGIVAFLMVEKFVRYVKGGHSHSHSHGHSHDADKKKEVKEKKPESKDKKEDKTDDDKKEKKDEKTKKKKKMVIKQQMKKWIPKKKIQVKIRVKVNLIRRRLKVKVKTKWKNQIKRKLKVKAPEVDIQVAGYLNLAADFAHNFTDGLAIGASFLLGRGIGIVTTLTIFLHEIPHEIGDFAILVKSGCTKKQVCYDAQFSTAIGAMMGTVCSLLAEGVGDAAVAWILPFTAGGFIYIATVSVIPELLEDTKLGQSIKEILALLLGVYMMVLIGQFE</sequence>
<keyword evidence="4 8" id="KW-1133">Transmembrane helix</keyword>
<evidence type="ECO:0000256" key="4">
    <source>
        <dbReference type="ARBA" id="ARBA00022989"/>
    </source>
</evidence>
<keyword evidence="5 8" id="KW-0472">Membrane</keyword>
<evidence type="ECO:0000256" key="8">
    <source>
        <dbReference type="SAM" id="Phobius"/>
    </source>
</evidence>
<keyword evidence="2" id="KW-0813">Transport</keyword>
<proteinExistence type="inferred from homology"/>
<feature type="transmembrane region" description="Helical" evidence="8">
    <location>
        <begin position="142"/>
        <end position="166"/>
    </location>
</feature>
<evidence type="ECO:0000256" key="6">
    <source>
        <dbReference type="ARBA" id="ARBA00038485"/>
    </source>
</evidence>
<dbReference type="InterPro" id="IPR003689">
    <property type="entry name" value="ZIP"/>
</dbReference>
<evidence type="ECO:0000256" key="5">
    <source>
        <dbReference type="ARBA" id="ARBA00023136"/>
    </source>
</evidence>
<comment type="caution">
    <text evidence="9">The sequence shown here is derived from an EMBL/GenBank/DDBJ whole genome shotgun (WGS) entry which is preliminary data.</text>
</comment>
<evidence type="ECO:0000256" key="7">
    <source>
        <dbReference type="SAM" id="MobiDB-lite"/>
    </source>
</evidence>
<accession>A0ABQ9E6U9</accession>
<feature type="region of interest" description="Disordered" evidence="7">
    <location>
        <begin position="206"/>
        <end position="231"/>
    </location>
</feature>
<keyword evidence="10" id="KW-1185">Reference proteome</keyword>
<feature type="transmembrane region" description="Helical" evidence="8">
    <location>
        <begin position="461"/>
        <end position="487"/>
    </location>
</feature>
<comment type="similarity">
    <text evidence="6">Belongs to the ZIP transporter (TC 2.A.5) family. KE4/Catsup subfamily.</text>
</comment>
<organism evidence="9 10">
    <name type="scientific">Tegillarca granosa</name>
    <name type="common">Malaysian cockle</name>
    <name type="synonym">Anadara granosa</name>
    <dbReference type="NCBI Taxonomy" id="220873"/>
    <lineage>
        <taxon>Eukaryota</taxon>
        <taxon>Metazoa</taxon>
        <taxon>Spiralia</taxon>
        <taxon>Lophotrochozoa</taxon>
        <taxon>Mollusca</taxon>
        <taxon>Bivalvia</taxon>
        <taxon>Autobranchia</taxon>
        <taxon>Pteriomorphia</taxon>
        <taxon>Arcoida</taxon>
        <taxon>Arcoidea</taxon>
        <taxon>Arcidae</taxon>
        <taxon>Tegillarca</taxon>
    </lineage>
</organism>
<feature type="transmembrane region" description="Helical" evidence="8">
    <location>
        <begin position="237"/>
        <end position="255"/>
    </location>
</feature>
<comment type="subcellular location">
    <subcellularLocation>
        <location evidence="1">Membrane</location>
        <topology evidence="1">Multi-pass membrane protein</topology>
    </subcellularLocation>
</comment>
<dbReference type="Pfam" id="PF02535">
    <property type="entry name" value="Zip"/>
    <property type="match status" value="1"/>
</dbReference>
<dbReference type="PANTHER" id="PTHR16950">
    <property type="entry name" value="ZINC TRANSPORTER SLC39A7 HISTIDINE-RICH MEMBRANE PROTEIN KE4"/>
    <property type="match status" value="1"/>
</dbReference>
<evidence type="ECO:0000313" key="9">
    <source>
        <dbReference type="EMBL" id="KAJ8301027.1"/>
    </source>
</evidence>
<evidence type="ECO:0000256" key="3">
    <source>
        <dbReference type="ARBA" id="ARBA00022692"/>
    </source>
</evidence>
<evidence type="ECO:0000256" key="1">
    <source>
        <dbReference type="ARBA" id="ARBA00004141"/>
    </source>
</evidence>